<evidence type="ECO:0000313" key="3">
    <source>
        <dbReference type="Proteomes" id="UP000573499"/>
    </source>
</evidence>
<evidence type="ECO:0000259" key="1">
    <source>
        <dbReference type="Pfam" id="PF00561"/>
    </source>
</evidence>
<dbReference type="RefSeq" id="WP_182151606.1">
    <property type="nucleotide sequence ID" value="NZ_JACEZU010000001.1"/>
</dbReference>
<dbReference type="AlphaFoldDB" id="A0A7W2F654"/>
<keyword evidence="2" id="KW-0378">Hydrolase</keyword>
<reference evidence="2 3" key="1">
    <citation type="submission" date="2020-07" db="EMBL/GenBank/DDBJ databases">
        <title>Novel species isolated from subtropical streams in China.</title>
        <authorList>
            <person name="Lu H."/>
        </authorList>
    </citation>
    <scope>NUCLEOTIDE SEQUENCE [LARGE SCALE GENOMIC DNA]</scope>
    <source>
        <strain evidence="2 3">LX47W</strain>
    </source>
</reference>
<dbReference type="Proteomes" id="UP000573499">
    <property type="component" value="Unassembled WGS sequence"/>
</dbReference>
<name>A0A7W2F654_9BURK</name>
<dbReference type="EMBL" id="JACEZU010000001">
    <property type="protein sequence ID" value="MBA5685855.1"/>
    <property type="molecule type" value="Genomic_DNA"/>
</dbReference>
<proteinExistence type="predicted"/>
<dbReference type="InterPro" id="IPR029058">
    <property type="entry name" value="AB_hydrolase_fold"/>
</dbReference>
<evidence type="ECO:0000313" key="2">
    <source>
        <dbReference type="EMBL" id="MBA5685855.1"/>
    </source>
</evidence>
<protein>
    <submittedName>
        <fullName evidence="2">Alpha/beta hydrolase</fullName>
    </submittedName>
</protein>
<keyword evidence="3" id="KW-1185">Reference proteome</keyword>
<dbReference type="InterPro" id="IPR000073">
    <property type="entry name" value="AB_hydrolase_1"/>
</dbReference>
<dbReference type="SUPFAM" id="SSF53474">
    <property type="entry name" value="alpha/beta-Hydrolases"/>
    <property type="match status" value="1"/>
</dbReference>
<dbReference type="Pfam" id="PF00561">
    <property type="entry name" value="Abhydrolase_1"/>
    <property type="match status" value="1"/>
</dbReference>
<dbReference type="PRINTS" id="PR00111">
    <property type="entry name" value="ABHYDROLASE"/>
</dbReference>
<dbReference type="GO" id="GO:0016787">
    <property type="term" value="F:hydrolase activity"/>
    <property type="evidence" value="ECO:0007669"/>
    <property type="project" value="UniProtKB-KW"/>
</dbReference>
<dbReference type="PANTHER" id="PTHR43689">
    <property type="entry name" value="HYDROLASE"/>
    <property type="match status" value="1"/>
</dbReference>
<dbReference type="Gene3D" id="3.40.50.1820">
    <property type="entry name" value="alpha/beta hydrolase"/>
    <property type="match status" value="1"/>
</dbReference>
<dbReference type="PANTHER" id="PTHR43689:SF8">
    <property type="entry name" value="ALPHA_BETA-HYDROLASES SUPERFAMILY PROTEIN"/>
    <property type="match status" value="1"/>
</dbReference>
<comment type="caution">
    <text evidence="2">The sequence shown here is derived from an EMBL/GenBank/DDBJ whole genome shotgun (WGS) entry which is preliminary data.</text>
</comment>
<gene>
    <name evidence="2" type="ORF">H3H39_02160</name>
</gene>
<feature type="domain" description="AB hydrolase-1" evidence="1">
    <location>
        <begin position="36"/>
        <end position="240"/>
    </location>
</feature>
<sequence length="273" mass="29769">MNTSNPTTSDHWIATPQGRLFARSWTPAAPTDGRAPIVLLHDSLGSIQLWRSFPAALAAGSGRQVIAYDRLGFGQSDPRSDDIGMDFIEEEAAMYFPLVLRHFGLQRFVAMGHSVGGGMAVHCAARHADACQALITESAQAFVEDRTRAGIVEAKASFQHEQAFARLRQYHGDKARWVLDAWTETWLSPAFAPWSLDQVLPLVRCPTLVMHGGDDEYGSPQQPERIAGLVGGPAQVAIMPGLRHVPHREKEGAVVDRIASFLATAIPPRQVSS</sequence>
<organism evidence="2 3">
    <name type="scientific">Rugamonas apoptosis</name>
    <dbReference type="NCBI Taxonomy" id="2758570"/>
    <lineage>
        <taxon>Bacteria</taxon>
        <taxon>Pseudomonadati</taxon>
        <taxon>Pseudomonadota</taxon>
        <taxon>Betaproteobacteria</taxon>
        <taxon>Burkholderiales</taxon>
        <taxon>Oxalobacteraceae</taxon>
        <taxon>Telluria group</taxon>
        <taxon>Rugamonas</taxon>
    </lineage>
</organism>
<accession>A0A7W2F654</accession>